<dbReference type="Pfam" id="PF01607">
    <property type="entry name" value="CBM_14"/>
    <property type="match status" value="1"/>
</dbReference>
<organism evidence="3 4">
    <name type="scientific">Caerostris darwini</name>
    <dbReference type="NCBI Taxonomy" id="1538125"/>
    <lineage>
        <taxon>Eukaryota</taxon>
        <taxon>Metazoa</taxon>
        <taxon>Ecdysozoa</taxon>
        <taxon>Arthropoda</taxon>
        <taxon>Chelicerata</taxon>
        <taxon>Arachnida</taxon>
        <taxon>Araneae</taxon>
        <taxon>Araneomorphae</taxon>
        <taxon>Entelegynae</taxon>
        <taxon>Araneoidea</taxon>
        <taxon>Araneidae</taxon>
        <taxon>Caerostris</taxon>
    </lineage>
</organism>
<gene>
    <name evidence="3" type="ORF">CDAR_227881</name>
</gene>
<reference evidence="3 4" key="1">
    <citation type="submission" date="2021-06" db="EMBL/GenBank/DDBJ databases">
        <title>Caerostris darwini draft genome.</title>
        <authorList>
            <person name="Kono N."/>
            <person name="Arakawa K."/>
        </authorList>
    </citation>
    <scope>NUCLEOTIDE SEQUENCE [LARGE SCALE GENOMIC DNA]</scope>
</reference>
<evidence type="ECO:0000259" key="2">
    <source>
        <dbReference type="PROSITE" id="PS50940"/>
    </source>
</evidence>
<feature type="signal peptide" evidence="1">
    <location>
        <begin position="1"/>
        <end position="20"/>
    </location>
</feature>
<keyword evidence="4" id="KW-1185">Reference proteome</keyword>
<dbReference type="PROSITE" id="PS50940">
    <property type="entry name" value="CHIT_BIND_II"/>
    <property type="match status" value="1"/>
</dbReference>
<dbReference type="GO" id="GO:0008061">
    <property type="term" value="F:chitin binding"/>
    <property type="evidence" value="ECO:0007669"/>
    <property type="project" value="InterPro"/>
</dbReference>
<dbReference type="EMBL" id="BPLQ01002879">
    <property type="protein sequence ID" value="GIX96226.1"/>
    <property type="molecule type" value="Genomic_DNA"/>
</dbReference>
<evidence type="ECO:0000256" key="1">
    <source>
        <dbReference type="SAM" id="SignalP"/>
    </source>
</evidence>
<sequence length="108" mass="12458">MHSLFHHISVVLCFVSVASGLTCHFNENVCYHADVYSGCMDYSIHFKSESFHLTCPNGLAFDEKTAKCMDPSEFQCDKIEFSDGTILERWLSPIWNITETWRWASPQM</sequence>
<feature type="domain" description="Chitin-binding type-2" evidence="2">
    <location>
        <begin position="27"/>
        <end position="78"/>
    </location>
</feature>
<dbReference type="InterPro" id="IPR036508">
    <property type="entry name" value="Chitin-bd_dom_sf"/>
</dbReference>
<comment type="caution">
    <text evidence="3">The sequence shown here is derived from an EMBL/GenBank/DDBJ whole genome shotgun (WGS) entry which is preliminary data.</text>
</comment>
<evidence type="ECO:0000313" key="3">
    <source>
        <dbReference type="EMBL" id="GIX96226.1"/>
    </source>
</evidence>
<dbReference type="AlphaFoldDB" id="A0AAV4PGM8"/>
<dbReference type="SUPFAM" id="SSF57625">
    <property type="entry name" value="Invertebrate chitin-binding proteins"/>
    <property type="match status" value="1"/>
</dbReference>
<name>A0AAV4PGM8_9ARAC</name>
<dbReference type="Proteomes" id="UP001054837">
    <property type="component" value="Unassembled WGS sequence"/>
</dbReference>
<feature type="chain" id="PRO_5043338148" description="Chitin-binding type-2 domain-containing protein" evidence="1">
    <location>
        <begin position="21"/>
        <end position="108"/>
    </location>
</feature>
<accession>A0AAV4PGM8</accession>
<proteinExistence type="predicted"/>
<dbReference type="InterPro" id="IPR002557">
    <property type="entry name" value="Chitin-bd_dom"/>
</dbReference>
<protein>
    <recommendedName>
        <fullName evidence="2">Chitin-binding type-2 domain-containing protein</fullName>
    </recommendedName>
</protein>
<evidence type="ECO:0000313" key="4">
    <source>
        <dbReference type="Proteomes" id="UP001054837"/>
    </source>
</evidence>
<dbReference type="GO" id="GO:0005576">
    <property type="term" value="C:extracellular region"/>
    <property type="evidence" value="ECO:0007669"/>
    <property type="project" value="InterPro"/>
</dbReference>
<keyword evidence="1" id="KW-0732">Signal</keyword>